<organism evidence="4 5">
    <name type="scientific">Crassostrea virginica</name>
    <name type="common">Eastern oyster</name>
    <dbReference type="NCBI Taxonomy" id="6565"/>
    <lineage>
        <taxon>Eukaryota</taxon>
        <taxon>Metazoa</taxon>
        <taxon>Spiralia</taxon>
        <taxon>Lophotrochozoa</taxon>
        <taxon>Mollusca</taxon>
        <taxon>Bivalvia</taxon>
        <taxon>Autobranchia</taxon>
        <taxon>Pteriomorphia</taxon>
        <taxon>Ostreida</taxon>
        <taxon>Ostreoidea</taxon>
        <taxon>Ostreidae</taxon>
        <taxon>Crassostrea</taxon>
    </lineage>
</organism>
<dbReference type="RefSeq" id="XP_022326005.1">
    <property type="nucleotide sequence ID" value="XM_022470297.1"/>
</dbReference>
<accession>A0A8B8DE85</accession>
<name>A0A8B8DE85_CRAVI</name>
<dbReference type="InterPro" id="IPR004947">
    <property type="entry name" value="DNase_II"/>
</dbReference>
<evidence type="ECO:0000256" key="2">
    <source>
        <dbReference type="ARBA" id="ARBA00022801"/>
    </source>
</evidence>
<dbReference type="CDD" id="cd09121">
    <property type="entry name" value="PLDc_DNaseII_2"/>
    <property type="match status" value="1"/>
</dbReference>
<evidence type="ECO:0000256" key="3">
    <source>
        <dbReference type="SAM" id="SignalP"/>
    </source>
</evidence>
<feature type="signal peptide" evidence="3">
    <location>
        <begin position="1"/>
        <end position="19"/>
    </location>
</feature>
<dbReference type="Proteomes" id="UP000694844">
    <property type="component" value="Chromosome 3"/>
</dbReference>
<dbReference type="Pfam" id="PF03265">
    <property type="entry name" value="DNase_II"/>
    <property type="match status" value="2"/>
</dbReference>
<evidence type="ECO:0000256" key="1">
    <source>
        <dbReference type="ARBA" id="ARBA00007527"/>
    </source>
</evidence>
<keyword evidence="3" id="KW-0732">Signal</keyword>
<reference evidence="5" key="1">
    <citation type="submission" date="2025-08" db="UniProtKB">
        <authorList>
            <consortium name="RefSeq"/>
        </authorList>
    </citation>
    <scope>IDENTIFICATION</scope>
    <source>
        <tissue evidence="5">Whole sample</tissue>
    </source>
</reference>
<dbReference type="OrthoDB" id="10261598at2759"/>
<evidence type="ECO:0000313" key="5">
    <source>
        <dbReference type="RefSeq" id="XP_022326005.1"/>
    </source>
</evidence>
<comment type="similarity">
    <text evidence="1">Belongs to the DNase II family.</text>
</comment>
<evidence type="ECO:0000313" key="4">
    <source>
        <dbReference type="Proteomes" id="UP000694844"/>
    </source>
</evidence>
<dbReference type="PANTHER" id="PTHR10858">
    <property type="entry name" value="DEOXYRIBONUCLEASE II"/>
    <property type="match status" value="1"/>
</dbReference>
<dbReference type="GeneID" id="111125976"/>
<proteinExistence type="inferred from homology"/>
<dbReference type="AlphaFoldDB" id="A0A8B8DE85"/>
<feature type="chain" id="PRO_5034463641" evidence="3">
    <location>
        <begin position="20"/>
        <end position="296"/>
    </location>
</feature>
<dbReference type="PANTHER" id="PTHR10858:SF23">
    <property type="entry name" value="DEOXYRIBONUCLEASE II"/>
    <property type="match status" value="1"/>
</dbReference>
<keyword evidence="4" id="KW-1185">Reference proteome</keyword>
<protein>
    <submittedName>
        <fullName evidence="5">Deoxyribonuclease-2-alpha-like isoform X2</fullName>
    </submittedName>
</protein>
<sequence length="296" mass="33749">MGFALGGLLVILTLDLVFCFQCIDPAGKLVDWYVMYKVPKATEKMPKKSTGREFYYIDATNPTWTYKDVDIQKPKENPLYHTLQQIYSQKPEEYAMYNDQCPPKAVQMKEGPKARDYSSSAHMKEKVLKFTKPIYCDGGGPVFEHLTNMGQMSVNKTMTVEFISVGGQAFREYAKSAEFGKDLYDSLVAVELQDDLAVETWHPGCHSTCGQQKVLNVQKVEFANEYWFPSSVDHAKWAVTEKKEWTCIGDINRTKSQFKRGGGTMCFHHAKVANQFRSIIKTKEKCNKGMPCYNIT</sequence>
<keyword evidence="2" id="KW-0378">Hydrolase</keyword>
<dbReference type="GO" id="GO:0004531">
    <property type="term" value="F:deoxyribonuclease II activity"/>
    <property type="evidence" value="ECO:0007669"/>
    <property type="project" value="InterPro"/>
</dbReference>
<dbReference type="GO" id="GO:0006309">
    <property type="term" value="P:apoptotic DNA fragmentation"/>
    <property type="evidence" value="ECO:0007669"/>
    <property type="project" value="TreeGrafter"/>
</dbReference>
<gene>
    <name evidence="5" type="primary">LOC111125976</name>
</gene>